<dbReference type="PANTHER" id="PTHR43685">
    <property type="entry name" value="GLYCOSYLTRANSFERASE"/>
    <property type="match status" value="1"/>
</dbReference>
<dbReference type="Pfam" id="PF00535">
    <property type="entry name" value="Glycos_transf_2"/>
    <property type="match status" value="1"/>
</dbReference>
<dbReference type="CDD" id="cd00761">
    <property type="entry name" value="Glyco_tranf_GTA_type"/>
    <property type="match status" value="1"/>
</dbReference>
<dbReference type="EMBL" id="JABRWQ010000002">
    <property type="protein sequence ID" value="NRD22830.1"/>
    <property type="molecule type" value="Genomic_DNA"/>
</dbReference>
<gene>
    <name evidence="2" type="ORF">HNV10_06235</name>
</gene>
<dbReference type="Proteomes" id="UP000805085">
    <property type="component" value="Unassembled WGS sequence"/>
</dbReference>
<evidence type="ECO:0000313" key="2">
    <source>
        <dbReference type="EMBL" id="NRD22830.1"/>
    </source>
</evidence>
<protein>
    <submittedName>
        <fullName evidence="2">Glycosyltransferase family 2 protein</fullName>
    </submittedName>
</protein>
<dbReference type="PANTHER" id="PTHR43685:SF2">
    <property type="entry name" value="GLYCOSYLTRANSFERASE 2-LIKE DOMAIN-CONTAINING PROTEIN"/>
    <property type="match status" value="1"/>
</dbReference>
<feature type="domain" description="Glycosyltransferase 2-like" evidence="1">
    <location>
        <begin position="10"/>
        <end position="171"/>
    </location>
</feature>
<dbReference type="Gene3D" id="3.90.550.10">
    <property type="entry name" value="Spore Coat Polysaccharide Biosynthesis Protein SpsA, Chain A"/>
    <property type="match status" value="1"/>
</dbReference>
<comment type="caution">
    <text evidence="2">The sequence shown here is derived from an EMBL/GenBank/DDBJ whole genome shotgun (WGS) entry which is preliminary data.</text>
</comment>
<dbReference type="RefSeq" id="WP_173300461.1">
    <property type="nucleotide sequence ID" value="NZ_JABRWQ010000002.1"/>
</dbReference>
<evidence type="ECO:0000259" key="1">
    <source>
        <dbReference type="Pfam" id="PF00535"/>
    </source>
</evidence>
<keyword evidence="3" id="KW-1185">Reference proteome</keyword>
<dbReference type="InterPro" id="IPR050834">
    <property type="entry name" value="Glycosyltransf_2"/>
</dbReference>
<evidence type="ECO:0000313" key="3">
    <source>
        <dbReference type="Proteomes" id="UP000805085"/>
    </source>
</evidence>
<sequence length="317" mass="36350">MSLQSGLLISIIIPTYNRADILIETIDSVIEQTYKNWECIIVDDGSTDNTEFLVNEYIQNNDKFRFYKRPSSSLKGANACRNYGLQKSNGALVNWVDSDDKLTKNHLEVHVNLHLNTTLEASVSNSKIFYDSSINLDKYWSNIYPKEDLVTEMMANKTLWPIGGVVWSKSALPKSPFDETLASSQEWTFHLKILVNKLSYQLIDDVTYLARGHNDRIGKNVSRSKTDSTAASRFQIFDVYYNAKQLNSKRESILLQTVSTTLMEALKLKYYDSVNNIIKGLCHRFFKSNYKLKLIRVIFVAPVIYTISGKGYKLFKI</sequence>
<accession>A0ABX2E3A3</accession>
<dbReference type="InterPro" id="IPR001173">
    <property type="entry name" value="Glyco_trans_2-like"/>
</dbReference>
<name>A0ABX2E3A3_9FLAO</name>
<dbReference type="InterPro" id="IPR029044">
    <property type="entry name" value="Nucleotide-diphossugar_trans"/>
</dbReference>
<proteinExistence type="predicted"/>
<reference evidence="2 3" key="1">
    <citation type="journal article" date="2015" name="Int. J. Syst. Evol. Microbiol.">
        <title>Winogradskyella litoriviva sp. nov., isolated from coastal seawater.</title>
        <authorList>
            <person name="Nedashkovskaya O.I."/>
            <person name="Kukhlevskiy A.D."/>
            <person name="Zhukova N.V."/>
            <person name="Kim S.J."/>
            <person name="Rhee S.K."/>
            <person name="Mikhailov V.V."/>
        </authorList>
    </citation>
    <scope>NUCLEOTIDE SEQUENCE [LARGE SCALE GENOMIC DNA]</scope>
    <source>
        <strain evidence="2 3">KMM6491</strain>
    </source>
</reference>
<dbReference type="SUPFAM" id="SSF53448">
    <property type="entry name" value="Nucleotide-diphospho-sugar transferases"/>
    <property type="match status" value="1"/>
</dbReference>
<organism evidence="2 3">
    <name type="scientific">Winogradskyella litoriviva</name>
    <dbReference type="NCBI Taxonomy" id="1220182"/>
    <lineage>
        <taxon>Bacteria</taxon>
        <taxon>Pseudomonadati</taxon>
        <taxon>Bacteroidota</taxon>
        <taxon>Flavobacteriia</taxon>
        <taxon>Flavobacteriales</taxon>
        <taxon>Flavobacteriaceae</taxon>
        <taxon>Winogradskyella</taxon>
    </lineage>
</organism>